<accession>A0A3G9G728</accession>
<feature type="domain" description="Putative DNA-binding" evidence="1">
    <location>
        <begin position="6"/>
        <end position="86"/>
    </location>
</feature>
<reference evidence="3" key="2">
    <citation type="journal article" date="2017" name="Plant Physiol. Biochem.">
        <title>Differential oxidative and antioxidative response of duckweed Lemna minor toward plant growth promoting/inhibiting bacteria.</title>
        <authorList>
            <person name="Ishizawa H."/>
            <person name="Kuroda M."/>
            <person name="Morikawa M."/>
            <person name="Ike M."/>
        </authorList>
    </citation>
    <scope>NUCLEOTIDE SEQUENCE [LARGE SCALE GENOMIC DNA]</scope>
    <source>
        <strain evidence="3">M6</strain>
    </source>
</reference>
<dbReference type="EC" id="1.4.1.13" evidence="2"/>
<dbReference type="GO" id="GO:0004355">
    <property type="term" value="F:glutamate synthase (NADPH) activity"/>
    <property type="evidence" value="ECO:0007669"/>
    <property type="project" value="UniProtKB-EC"/>
</dbReference>
<dbReference type="EMBL" id="AP018829">
    <property type="protein sequence ID" value="BBF82597.1"/>
    <property type="molecule type" value="Genomic_DNA"/>
</dbReference>
<keyword evidence="2" id="KW-0614">Plasmid</keyword>
<keyword evidence="2" id="KW-0560">Oxidoreductase</keyword>
<name>A0A3G9G728_9CAUL</name>
<reference evidence="3" key="1">
    <citation type="journal article" date="2017" name="Biotechnol. Biofuels">
        <title>Evaluation of environmental bacterial communities as a factor affecting the growth of duckweed Lemna minor.</title>
        <authorList>
            <person name="Ishizawa H."/>
            <person name="Kuroda M."/>
            <person name="Morikawa M."/>
            <person name="Ike M."/>
        </authorList>
    </citation>
    <scope>NUCLEOTIDE SEQUENCE [LARGE SCALE GENOMIC DNA]</scope>
    <source>
        <strain evidence="3">M6</strain>
    </source>
</reference>
<gene>
    <name evidence="2" type="ORF">EM6_3238</name>
</gene>
<dbReference type="Gene3D" id="1.10.150.690">
    <property type="entry name" value="DUF2063"/>
    <property type="match status" value="1"/>
</dbReference>
<evidence type="ECO:0000313" key="3">
    <source>
        <dbReference type="Proteomes" id="UP000278756"/>
    </source>
</evidence>
<dbReference type="AlphaFoldDB" id="A0A3G9G728"/>
<evidence type="ECO:0000313" key="2">
    <source>
        <dbReference type="EMBL" id="BBF82597.1"/>
    </source>
</evidence>
<dbReference type="RefSeq" id="WP_126424219.1">
    <property type="nucleotide sequence ID" value="NZ_AP018829.1"/>
</dbReference>
<dbReference type="InterPro" id="IPR044922">
    <property type="entry name" value="DUF2063_N_sf"/>
</dbReference>
<dbReference type="OrthoDB" id="343356at2"/>
<protein>
    <submittedName>
        <fullName evidence="2">Glutamate synthase large chain</fullName>
        <ecNumber evidence="2">1.4.1.13</ecNumber>
    </submittedName>
</protein>
<evidence type="ECO:0000259" key="1">
    <source>
        <dbReference type="Pfam" id="PF09836"/>
    </source>
</evidence>
<dbReference type="Proteomes" id="UP000278756">
    <property type="component" value="Plasmid pASEM-1"/>
</dbReference>
<proteinExistence type="predicted"/>
<sequence>MRLADTQRDFLGQILATPAPTVSEGMRVYHHAYRARLAGAMAETYAQVWTWLGDETFHAEARAYIEAHPSTQWSLDDYGQDFAGFLAQRFPDDPEINELAWLDAALRQAFAAEDADLLDGTALMRVSDWETVRFVLNPALRHRAIRSNAPALWRALSKGETPPEVLCFEAMSGLCVWKTGLASRFRTLEADEYALICALAAGQGFAAACEGLTLRAADSDATQQIGAWLGQWLAEGLVTGLDATEISA</sequence>
<geneLocation type="plasmid" evidence="3">
    <name>pasem-1 dna</name>
</geneLocation>
<organism evidence="2 3">
    <name type="scientific">Asticcacaulis excentricus</name>
    <dbReference type="NCBI Taxonomy" id="78587"/>
    <lineage>
        <taxon>Bacteria</taxon>
        <taxon>Pseudomonadati</taxon>
        <taxon>Pseudomonadota</taxon>
        <taxon>Alphaproteobacteria</taxon>
        <taxon>Caulobacterales</taxon>
        <taxon>Caulobacteraceae</taxon>
        <taxon>Asticcacaulis</taxon>
    </lineage>
</organism>
<dbReference type="InterPro" id="IPR018640">
    <property type="entry name" value="DUF2063"/>
</dbReference>
<dbReference type="Pfam" id="PF09836">
    <property type="entry name" value="DUF2063"/>
    <property type="match status" value="1"/>
</dbReference>